<dbReference type="PANTHER" id="PTHR13932:SF1">
    <property type="entry name" value="OXYGEN-INDEPENDENT COPROPORPHYRINOGEN-III OXIDASE-LIKE PROTEIN HEMZ"/>
    <property type="match status" value="1"/>
</dbReference>
<evidence type="ECO:0000313" key="4">
    <source>
        <dbReference type="Proteomes" id="UP000309676"/>
    </source>
</evidence>
<dbReference type="OrthoDB" id="9808022at2"/>
<name>A0A5R9GGM0_9BACL</name>
<feature type="region of interest" description="Disordered" evidence="1">
    <location>
        <begin position="63"/>
        <end position="94"/>
    </location>
</feature>
<dbReference type="NCBIfam" id="NF006061">
    <property type="entry name" value="PRK08207.1-4"/>
    <property type="match status" value="1"/>
</dbReference>
<dbReference type="SFLD" id="SFLDS00029">
    <property type="entry name" value="Radical_SAM"/>
    <property type="match status" value="1"/>
</dbReference>
<gene>
    <name evidence="3" type="ORF">FE782_04710</name>
</gene>
<dbReference type="PANTHER" id="PTHR13932">
    <property type="entry name" value="COPROPORPHYRINIGEN III OXIDASE"/>
    <property type="match status" value="1"/>
</dbReference>
<dbReference type="GO" id="GO:0003824">
    <property type="term" value="F:catalytic activity"/>
    <property type="evidence" value="ECO:0007669"/>
    <property type="project" value="InterPro"/>
</dbReference>
<dbReference type="GO" id="GO:0051539">
    <property type="term" value="F:4 iron, 4 sulfur cluster binding"/>
    <property type="evidence" value="ECO:0007669"/>
    <property type="project" value="TreeGrafter"/>
</dbReference>
<dbReference type="InterPro" id="IPR058240">
    <property type="entry name" value="rSAM_sf"/>
</dbReference>
<dbReference type="GO" id="GO:0005737">
    <property type="term" value="C:cytoplasm"/>
    <property type="evidence" value="ECO:0007669"/>
    <property type="project" value="TreeGrafter"/>
</dbReference>
<accession>A0A5R9GGM0</accession>
<dbReference type="RefSeq" id="WP_138192894.1">
    <property type="nucleotide sequence ID" value="NZ_VCIW01000002.1"/>
</dbReference>
<dbReference type="GO" id="GO:0006779">
    <property type="term" value="P:porphyrin-containing compound biosynthetic process"/>
    <property type="evidence" value="ECO:0007669"/>
    <property type="project" value="TreeGrafter"/>
</dbReference>
<proteinExistence type="predicted"/>
<dbReference type="CDD" id="cd01335">
    <property type="entry name" value="Radical_SAM"/>
    <property type="match status" value="1"/>
</dbReference>
<sequence length="516" mass="58933">MRIRIERVGFADFDMDLFHLCKLFYDEADVRFEDRSFEDGEPELTIRIGLETDEANDRIRVSAEAAESDSAGGRSWSGSYERTLSSRTGDDPRRSLKRALGAGLVKVLEQATGLAQPWGTLTGVRPTKLMHNLLLQYEPEEAERILQDEYFVTAEKASLLSEVAVRQLKVIPDLYTINEKEVSVYIGIPFCPTKCAYCTFPAYDIRGNNGSVEAFLEGLHYEIRETGRWLKAAGLGITTIYWGGGTPTSIEAEQMDALFETLHASFPGMDRVRELTVEAGRPDTITPEKLQVMRKWNVDRISINPQSFTQRTLDTIGRHHTVEETVEKFKLSRSMGLDNINMDLIIGLPNEGLKELRHTLDETEKLLPESLTVHTLSFKRASKMTKNRDKYEVAERDEIRAMMEEAIEWTAKHGYAPYYLYRQKNILGNLENVGYSLQGKESLYNILMMEERQTVVGLGCGAVSKVVYPDETEGRDLVERFPNPKEPYHYNQAFREYTEKKLELLQRAYGKESMKL</sequence>
<dbReference type="EMBL" id="VCIW01000002">
    <property type="protein sequence ID" value="TLS53576.1"/>
    <property type="molecule type" value="Genomic_DNA"/>
</dbReference>
<dbReference type="Gene3D" id="3.80.30.20">
    <property type="entry name" value="tm_1862 like domain"/>
    <property type="match status" value="1"/>
</dbReference>
<evidence type="ECO:0000313" key="3">
    <source>
        <dbReference type="EMBL" id="TLS53576.1"/>
    </source>
</evidence>
<reference evidence="3 4" key="1">
    <citation type="submission" date="2019-05" db="EMBL/GenBank/DDBJ databases">
        <authorList>
            <person name="Narsing Rao M.P."/>
            <person name="Li W.J."/>
        </authorList>
    </citation>
    <scope>NUCLEOTIDE SEQUENCE [LARGE SCALE GENOMIC DNA]</scope>
    <source>
        <strain evidence="3 4">SYSU_K30003</strain>
    </source>
</reference>
<feature type="compositionally biased region" description="Low complexity" evidence="1">
    <location>
        <begin position="63"/>
        <end position="74"/>
    </location>
</feature>
<dbReference type="InterPro" id="IPR023995">
    <property type="entry name" value="HemZ"/>
</dbReference>
<dbReference type="SFLD" id="SFLDG01065">
    <property type="entry name" value="anaerobic_coproporphyrinogen-I"/>
    <property type="match status" value="1"/>
</dbReference>
<dbReference type="InterPro" id="IPR007197">
    <property type="entry name" value="rSAM"/>
</dbReference>
<dbReference type="Pfam" id="PF04055">
    <property type="entry name" value="Radical_SAM"/>
    <property type="match status" value="1"/>
</dbReference>
<dbReference type="Proteomes" id="UP000309676">
    <property type="component" value="Unassembled WGS sequence"/>
</dbReference>
<comment type="caution">
    <text evidence="3">The sequence shown here is derived from an EMBL/GenBank/DDBJ whole genome shotgun (WGS) entry which is preliminary data.</text>
</comment>
<dbReference type="SUPFAM" id="SSF102114">
    <property type="entry name" value="Radical SAM enzymes"/>
    <property type="match status" value="1"/>
</dbReference>
<feature type="compositionally biased region" description="Polar residues" evidence="1">
    <location>
        <begin position="76"/>
        <end position="87"/>
    </location>
</feature>
<evidence type="ECO:0000256" key="1">
    <source>
        <dbReference type="SAM" id="MobiDB-lite"/>
    </source>
</evidence>
<organism evidence="3 4">
    <name type="scientific">Paenibacillus antri</name>
    <dbReference type="NCBI Taxonomy" id="2582848"/>
    <lineage>
        <taxon>Bacteria</taxon>
        <taxon>Bacillati</taxon>
        <taxon>Bacillota</taxon>
        <taxon>Bacilli</taxon>
        <taxon>Bacillales</taxon>
        <taxon>Paenibacillaceae</taxon>
        <taxon>Paenibacillus</taxon>
    </lineage>
</organism>
<dbReference type="NCBIfam" id="TIGR03994">
    <property type="entry name" value="rSAM_HemZ"/>
    <property type="match status" value="1"/>
</dbReference>
<dbReference type="SMART" id="SM00729">
    <property type="entry name" value="Elp3"/>
    <property type="match status" value="1"/>
</dbReference>
<dbReference type="SFLD" id="SFLDG01082">
    <property type="entry name" value="B12-binding_domain_containing"/>
    <property type="match status" value="1"/>
</dbReference>
<dbReference type="PROSITE" id="PS51918">
    <property type="entry name" value="RADICAL_SAM"/>
    <property type="match status" value="1"/>
</dbReference>
<dbReference type="InterPro" id="IPR006638">
    <property type="entry name" value="Elp3/MiaA/NifB-like_rSAM"/>
</dbReference>
<dbReference type="InterPro" id="IPR034505">
    <property type="entry name" value="Coproporphyrinogen-III_oxidase"/>
</dbReference>
<dbReference type="AlphaFoldDB" id="A0A5R9GGM0"/>
<dbReference type="SFLD" id="SFLDF00310">
    <property type="entry name" value="oxygen-independent_coproporphy"/>
    <property type="match status" value="1"/>
</dbReference>
<keyword evidence="4" id="KW-1185">Reference proteome</keyword>
<evidence type="ECO:0000259" key="2">
    <source>
        <dbReference type="PROSITE" id="PS51918"/>
    </source>
</evidence>
<dbReference type="InterPro" id="IPR023404">
    <property type="entry name" value="rSAM_horseshoe"/>
</dbReference>
<protein>
    <submittedName>
        <fullName evidence="3">Coproporphyrinogen III oxidase</fullName>
    </submittedName>
</protein>
<feature type="domain" description="Radical SAM core" evidence="2">
    <location>
        <begin position="176"/>
        <end position="416"/>
    </location>
</feature>